<feature type="compositionally biased region" description="Polar residues" evidence="1">
    <location>
        <begin position="138"/>
        <end position="148"/>
    </location>
</feature>
<feature type="compositionally biased region" description="Pro residues" evidence="1">
    <location>
        <begin position="187"/>
        <end position="201"/>
    </location>
</feature>
<comment type="caution">
    <text evidence="3">The sequence shown here is derived from an EMBL/GenBank/DDBJ whole genome shotgun (WGS) entry which is preliminary data.</text>
</comment>
<evidence type="ECO:0000313" key="3">
    <source>
        <dbReference type="EMBL" id="PUU73309.1"/>
    </source>
</evidence>
<dbReference type="AlphaFoldDB" id="A0A2T6ZCV8"/>
<dbReference type="STRING" id="42251.A0A2T6ZCV8"/>
<sequence length="772" mass="85135">MVDPPPVESTGGGGSIRERMAMLQLNQVGRNALTRPAPPPLPPKRVPPPLPARKTSRSSLASCYSSSSGSDRGSITSVGSNYSGRSLPPVYTGKESPPVQFAEKSKAHDMPKKNPSSLPTRSKTAPVLPPRGPPLPSRTYTSPAQNQEQPQRIPRRLPPPPSISVPPLPNRPKLPLGSHTEPVISRTPPPVPRSTRPPPVPLSTRPAPSYRLSSTMPCLVCYDFSGPDKHASLPQFERIRVESLQQLAVGLTTPFSDTLDKARVIFTWLHHNVSYDVHGFLHGKIASQDPEGVLQSGAAVCAGYAGLFNKLATHAGLESEVVSGHGKGYGFNSGEPYKMNHAWNAIKMDWGWHLIDCCWGSGSINGPPNPGYNKRLAPEHFINPPMSLAEVISLGIQQGVEPLRYSSFGEEFGFSEKAVQPPVNNIDTFAGRRTVFSLGLPCEHMSRKEEWVLFLSIGEFSDKNWILMNSDGRGRYHVEVEMPNQRGLKVGLYRAATWKGNDAKGLSAKEWQAEHIESGSLIRYNTSPKHRRVRIFIIERPHVWTGIEKRLAGRVMSISVGASEDDISKYLRLRLDEDKILDAMDERPEAEILKKIPETMSEIAILRESTISRRREKLSKMMDGLGLEDVYGTTIERMKVRGGGTPEWCSIVCVSRLGLGMTPMWISHEERPLQADELYHALAVELGSTDFDVGNISSIPTLLSCCQALVTVDKEALTVPLIHFTLQEYLSSHPDIFSRPHSAMAAGFIYDNYKIAPSRVSLRPLISPTSRP</sequence>
<dbReference type="PANTHER" id="PTHR46333:SF5">
    <property type="entry name" value="TRANSGLUTAMINASE-LIKE DOMAIN-CONTAINING PROTEIN"/>
    <property type="match status" value="1"/>
</dbReference>
<evidence type="ECO:0000256" key="1">
    <source>
        <dbReference type="SAM" id="MobiDB-lite"/>
    </source>
</evidence>
<dbReference type="Pfam" id="PF22939">
    <property type="entry name" value="WHD_GPIID"/>
    <property type="match status" value="1"/>
</dbReference>
<dbReference type="SMART" id="SM00460">
    <property type="entry name" value="TGc"/>
    <property type="match status" value="1"/>
</dbReference>
<name>A0A2T6ZCV8_TUBBO</name>
<feature type="compositionally biased region" description="Basic and acidic residues" evidence="1">
    <location>
        <begin position="103"/>
        <end position="112"/>
    </location>
</feature>
<dbReference type="InterPro" id="IPR054471">
    <property type="entry name" value="GPIID_WHD"/>
</dbReference>
<dbReference type="EMBL" id="NESQ01000389">
    <property type="protein sequence ID" value="PUU73309.1"/>
    <property type="molecule type" value="Genomic_DNA"/>
</dbReference>
<dbReference type="OrthoDB" id="6129702at2759"/>
<feature type="compositionally biased region" description="Polar residues" evidence="1">
    <location>
        <begin position="114"/>
        <end position="123"/>
    </location>
</feature>
<dbReference type="Pfam" id="PF01841">
    <property type="entry name" value="Transglut_core"/>
    <property type="match status" value="1"/>
</dbReference>
<evidence type="ECO:0000313" key="4">
    <source>
        <dbReference type="Proteomes" id="UP000244722"/>
    </source>
</evidence>
<accession>A0A2T6ZCV8</accession>
<keyword evidence="4" id="KW-1185">Reference proteome</keyword>
<dbReference type="SUPFAM" id="SSF54001">
    <property type="entry name" value="Cysteine proteinases"/>
    <property type="match status" value="1"/>
</dbReference>
<dbReference type="Proteomes" id="UP000244722">
    <property type="component" value="Unassembled WGS sequence"/>
</dbReference>
<dbReference type="GO" id="GO:0005737">
    <property type="term" value="C:cytoplasm"/>
    <property type="evidence" value="ECO:0007669"/>
    <property type="project" value="TreeGrafter"/>
</dbReference>
<feature type="compositionally biased region" description="Pro residues" evidence="1">
    <location>
        <begin position="127"/>
        <end position="136"/>
    </location>
</feature>
<organism evidence="3 4">
    <name type="scientific">Tuber borchii</name>
    <name type="common">White truffle</name>
    <dbReference type="NCBI Taxonomy" id="42251"/>
    <lineage>
        <taxon>Eukaryota</taxon>
        <taxon>Fungi</taxon>
        <taxon>Dikarya</taxon>
        <taxon>Ascomycota</taxon>
        <taxon>Pezizomycotina</taxon>
        <taxon>Pezizomycetes</taxon>
        <taxon>Pezizales</taxon>
        <taxon>Tuberaceae</taxon>
        <taxon>Tuber</taxon>
    </lineage>
</organism>
<proteinExistence type="predicted"/>
<dbReference type="Gene3D" id="3.10.620.30">
    <property type="match status" value="1"/>
</dbReference>
<protein>
    <recommendedName>
        <fullName evidence="2">Transglutaminase-like domain-containing protein</fullName>
    </recommendedName>
</protein>
<dbReference type="InterPro" id="IPR038765">
    <property type="entry name" value="Papain-like_cys_pep_sf"/>
</dbReference>
<dbReference type="PANTHER" id="PTHR46333">
    <property type="entry name" value="CYTOKINESIS PROTEIN 3"/>
    <property type="match status" value="1"/>
</dbReference>
<dbReference type="InterPro" id="IPR052557">
    <property type="entry name" value="CAP/Cytokinesis_protein"/>
</dbReference>
<gene>
    <name evidence="3" type="ORF">B9Z19DRAFT_1135398</name>
</gene>
<feature type="compositionally biased region" description="Pro residues" evidence="1">
    <location>
        <begin position="36"/>
        <end position="51"/>
    </location>
</feature>
<feature type="compositionally biased region" description="Low complexity" evidence="1">
    <location>
        <begin position="57"/>
        <end position="77"/>
    </location>
</feature>
<feature type="domain" description="Transglutaminase-like" evidence="2">
    <location>
        <begin position="293"/>
        <end position="359"/>
    </location>
</feature>
<evidence type="ECO:0000259" key="2">
    <source>
        <dbReference type="SMART" id="SM00460"/>
    </source>
</evidence>
<feature type="compositionally biased region" description="Pro residues" evidence="1">
    <location>
        <begin position="156"/>
        <end position="172"/>
    </location>
</feature>
<dbReference type="PRINTS" id="PR01217">
    <property type="entry name" value="PRICHEXTENSN"/>
</dbReference>
<dbReference type="InterPro" id="IPR002931">
    <property type="entry name" value="Transglutaminase-like"/>
</dbReference>
<feature type="region of interest" description="Disordered" evidence="1">
    <location>
        <begin position="24"/>
        <end position="208"/>
    </location>
</feature>
<reference evidence="3 4" key="1">
    <citation type="submission" date="2017-04" db="EMBL/GenBank/DDBJ databases">
        <title>Draft genome sequence of Tuber borchii Vittad., a whitish edible truffle.</title>
        <authorList>
            <consortium name="DOE Joint Genome Institute"/>
            <person name="Murat C."/>
            <person name="Kuo A."/>
            <person name="Barry K.W."/>
            <person name="Clum A."/>
            <person name="Dockter R.B."/>
            <person name="Fauchery L."/>
            <person name="Iotti M."/>
            <person name="Kohler A."/>
            <person name="Labutti K."/>
            <person name="Lindquist E.A."/>
            <person name="Lipzen A."/>
            <person name="Ohm R.A."/>
            <person name="Wang M."/>
            <person name="Grigoriev I.V."/>
            <person name="Zambonelli A."/>
            <person name="Martin F.M."/>
        </authorList>
    </citation>
    <scope>NUCLEOTIDE SEQUENCE [LARGE SCALE GENOMIC DNA]</scope>
    <source>
        <strain evidence="3 4">Tbo3840</strain>
    </source>
</reference>